<evidence type="ECO:0000256" key="1">
    <source>
        <dbReference type="ARBA" id="ARBA00011764"/>
    </source>
</evidence>
<accession>A0A151WMS1</accession>
<dbReference type="Proteomes" id="UP000075809">
    <property type="component" value="Unassembled WGS sequence"/>
</dbReference>
<dbReference type="EMBL" id="KQ982934">
    <property type="protein sequence ID" value="KYQ49169.1"/>
    <property type="molecule type" value="Genomic_DNA"/>
</dbReference>
<dbReference type="Pfam" id="PF13873">
    <property type="entry name" value="Myb_DNA-bind_5"/>
    <property type="match status" value="1"/>
</dbReference>
<dbReference type="SMART" id="SM00569">
    <property type="entry name" value="L27"/>
    <property type="match status" value="1"/>
</dbReference>
<evidence type="ECO:0000256" key="6">
    <source>
        <dbReference type="ARBA" id="ARBA00025466"/>
    </source>
</evidence>
<dbReference type="InterPro" id="IPR001478">
    <property type="entry name" value="PDZ"/>
</dbReference>
<sequence length="373" mass="42486">MASASLKGTRKTYSFEERKILISLINKHEVVQNRKSDPISICKRKSAWSRITEEYNLIVGSRSARSTIQLRRCWENMKACKRNREEKKFRLFNFRILKETRIKFDPTNLTILKKQGLLNFYVVVKLNIELCKAVSLFQDVLESRSNTMSYYIYIVKCEIITLMLYISTALHLLEHVQERVEDCDDPKLQMHTSQDLKSLISLLEDPVFRSIVTIQDSLIELNTQLTHHPSILPGDFDINISGQLELSVPTTPVQPLGPNMYQDLYQDSSELEDQRVPVAPLLHSSSEDTSAQVTSPSLVSEVMGMPPITTPTYAKEFKKVIEAAAKGRQIFTVQLYKPEGTSLGFSVVGLRSKDKNEVGIFLQEIQPNGIAGW</sequence>
<evidence type="ECO:0000313" key="10">
    <source>
        <dbReference type="Proteomes" id="UP000075809"/>
    </source>
</evidence>
<dbReference type="Gene3D" id="2.30.42.10">
    <property type="match status" value="1"/>
</dbReference>
<dbReference type="SUPFAM" id="SSF101288">
    <property type="entry name" value="L27 domain"/>
    <property type="match status" value="1"/>
</dbReference>
<dbReference type="InterPro" id="IPR028002">
    <property type="entry name" value="Myb_DNA-bind_5"/>
</dbReference>
<dbReference type="PROSITE" id="PS50106">
    <property type="entry name" value="PDZ"/>
    <property type="match status" value="1"/>
</dbReference>
<dbReference type="InterPro" id="IPR036034">
    <property type="entry name" value="PDZ_sf"/>
</dbReference>
<dbReference type="Gene3D" id="1.10.287.650">
    <property type="entry name" value="L27 domain"/>
    <property type="match status" value="1"/>
</dbReference>
<evidence type="ECO:0000256" key="3">
    <source>
        <dbReference type="ARBA" id="ARBA00022553"/>
    </source>
</evidence>
<dbReference type="STRING" id="64791.A0A151WMS1"/>
<keyword evidence="5" id="KW-0804">Transcription</keyword>
<keyword evidence="3" id="KW-0597">Phosphoprotein</keyword>
<evidence type="ECO:0000259" key="8">
    <source>
        <dbReference type="PROSITE" id="PS51022"/>
    </source>
</evidence>
<reference evidence="9 10" key="1">
    <citation type="submission" date="2015-09" db="EMBL/GenBank/DDBJ databases">
        <title>Trachymyrmex zeteki WGS genome.</title>
        <authorList>
            <person name="Nygaard S."/>
            <person name="Hu H."/>
            <person name="Boomsma J."/>
            <person name="Zhang G."/>
        </authorList>
    </citation>
    <scope>NUCLEOTIDE SEQUENCE [LARGE SCALE GENOMIC DNA]</scope>
    <source>
        <strain evidence="9">Tzet28-1</strain>
        <tissue evidence="9">Whole body</tissue>
    </source>
</reference>
<feature type="domain" description="PDZ" evidence="7">
    <location>
        <begin position="332"/>
        <end position="373"/>
    </location>
</feature>
<dbReference type="InterPro" id="IPR036892">
    <property type="entry name" value="L27_dom_sf"/>
</dbReference>
<evidence type="ECO:0000259" key="7">
    <source>
        <dbReference type="PROSITE" id="PS50106"/>
    </source>
</evidence>
<organism evidence="9 10">
    <name type="scientific">Mycetomoellerius zeteki</name>
    <dbReference type="NCBI Taxonomy" id="64791"/>
    <lineage>
        <taxon>Eukaryota</taxon>
        <taxon>Metazoa</taxon>
        <taxon>Ecdysozoa</taxon>
        <taxon>Arthropoda</taxon>
        <taxon>Hexapoda</taxon>
        <taxon>Insecta</taxon>
        <taxon>Pterygota</taxon>
        <taxon>Neoptera</taxon>
        <taxon>Endopterygota</taxon>
        <taxon>Hymenoptera</taxon>
        <taxon>Apocrita</taxon>
        <taxon>Aculeata</taxon>
        <taxon>Formicoidea</taxon>
        <taxon>Formicidae</taxon>
        <taxon>Myrmicinae</taxon>
        <taxon>Mycetomoellerius</taxon>
    </lineage>
</organism>
<feature type="domain" description="L27" evidence="8">
    <location>
        <begin position="162"/>
        <end position="226"/>
    </location>
</feature>
<dbReference type="PANTHER" id="PTHR19964">
    <property type="entry name" value="MULTIPLE PDZ DOMAIN PROTEIN"/>
    <property type="match status" value="1"/>
</dbReference>
<name>A0A151WMS1_9HYME</name>
<keyword evidence="4" id="KW-0805">Transcription regulation</keyword>
<evidence type="ECO:0000313" key="9">
    <source>
        <dbReference type="EMBL" id="KYQ49169.1"/>
    </source>
</evidence>
<proteinExistence type="predicted"/>
<dbReference type="PANTHER" id="PTHR19964:SF92">
    <property type="entry name" value="PATJ HOMOLOG"/>
    <property type="match status" value="1"/>
</dbReference>
<dbReference type="PROSITE" id="PS51022">
    <property type="entry name" value="L27"/>
    <property type="match status" value="1"/>
</dbReference>
<evidence type="ECO:0000256" key="2">
    <source>
        <dbReference type="ARBA" id="ARBA00016807"/>
    </source>
</evidence>
<protein>
    <recommendedName>
        <fullName evidence="2">Regulatory protein zeste</fullName>
    </recommendedName>
</protein>
<dbReference type="InterPro" id="IPR004172">
    <property type="entry name" value="L27_dom"/>
</dbReference>
<dbReference type="InterPro" id="IPR051342">
    <property type="entry name" value="PDZ_scaffold"/>
</dbReference>
<comment type="function">
    <text evidence="6">Involved in transvection phenomena (= synapsis-dependent gene expression), where the synaptic pairing of chromosomes carrying genes with which zeste interacts influences the expression of these genes. Zeste binds to DNA and stimulates transcription from a nearby promoter.</text>
</comment>
<dbReference type="SUPFAM" id="SSF50156">
    <property type="entry name" value="PDZ domain-like"/>
    <property type="match status" value="1"/>
</dbReference>
<evidence type="ECO:0000256" key="5">
    <source>
        <dbReference type="ARBA" id="ARBA00023163"/>
    </source>
</evidence>
<evidence type="ECO:0000256" key="4">
    <source>
        <dbReference type="ARBA" id="ARBA00023015"/>
    </source>
</evidence>
<dbReference type="AlphaFoldDB" id="A0A151WMS1"/>
<gene>
    <name evidence="9" type="ORF">ALC60_11783</name>
</gene>
<comment type="subunit">
    <text evidence="1">Self-associates forming complexes of several hundred monomers.</text>
</comment>
<dbReference type="GO" id="GO:0030054">
    <property type="term" value="C:cell junction"/>
    <property type="evidence" value="ECO:0007669"/>
    <property type="project" value="UniProtKB-ARBA"/>
</dbReference>
<keyword evidence="10" id="KW-1185">Reference proteome</keyword>